<keyword evidence="6" id="KW-1185">Reference proteome</keyword>
<dbReference type="PROSITE" id="PS51379">
    <property type="entry name" value="4FE4S_FER_2"/>
    <property type="match status" value="1"/>
</dbReference>
<name>A0A317G6T5_BUTFI</name>
<dbReference type="Proteomes" id="UP000245488">
    <property type="component" value="Chromosome"/>
</dbReference>
<reference evidence="5 6" key="1">
    <citation type="submission" date="2017-09" db="EMBL/GenBank/DDBJ databases">
        <title>High-quality draft genome sequence of Butyrivibrio fibrisolvens INBov1, isolated from cow rumen.</title>
        <authorList>
            <person name="Rodriguez Hernaez J."/>
            <person name="Rivarola M."/>
            <person name="Paniego N."/>
            <person name="Cravero S."/>
            <person name="Ceron Cucchi M."/>
            <person name="Martinez M.C."/>
        </authorList>
    </citation>
    <scope>NUCLEOTIDE SEQUENCE [LARGE SCALE GENOMIC DNA]</scope>
    <source>
        <strain evidence="5 6">INBov1</strain>
    </source>
</reference>
<keyword evidence="3" id="KW-0411">Iron-sulfur</keyword>
<dbReference type="Pfam" id="PF13534">
    <property type="entry name" value="Fer4_17"/>
    <property type="match status" value="1"/>
</dbReference>
<dbReference type="Gene3D" id="3.20.20.100">
    <property type="entry name" value="NADP-dependent oxidoreductase domain"/>
    <property type="match status" value="1"/>
</dbReference>
<sequence length="347" mass="38948">MTMKNVTLGRTGICVPQNGFGALPVQRVSIQEAARLLRKAYDGGMRFFDTARAYSDSEEKLGEAFGDGKVKRDEIIITTKTAAKTPEDFWKDLETSLKTLKTDYIDVYQFHLMGQCYKPGDGTGMYECMLEAKAKGLIKHIGGTAHKLGVAKELIESDLYETVQYPMSYLASDKEIELIHMCNEHNVGFIGMKGLAGGLITNSKAAMAFISQFEGAVPIWGIQRDNELDEWLSYIDETPSMDDEIKAFIESERVELMGDFCRGCGYCMPCTMGIQINQCNRMSLMLRRAPSDSWLSDYWQSEMAKIDTCVNCGACLPKCPYELNIPVLLKKNLEDYRLVLAGERKVK</sequence>
<proteinExistence type="predicted"/>
<keyword evidence="2" id="KW-0408">Iron</keyword>
<feature type="domain" description="4Fe-4S ferredoxin-type" evidence="4">
    <location>
        <begin position="299"/>
        <end position="331"/>
    </location>
</feature>
<dbReference type="AlphaFoldDB" id="A0A317G6T5"/>
<dbReference type="InterPro" id="IPR023210">
    <property type="entry name" value="NADP_OxRdtase_dom"/>
</dbReference>
<evidence type="ECO:0000313" key="6">
    <source>
        <dbReference type="Proteomes" id="UP000245488"/>
    </source>
</evidence>
<dbReference type="PANTHER" id="PTHR43312">
    <property type="entry name" value="D-THREO-ALDOSE 1-DEHYDROGENASE"/>
    <property type="match status" value="1"/>
</dbReference>
<evidence type="ECO:0000256" key="2">
    <source>
        <dbReference type="ARBA" id="ARBA00023004"/>
    </source>
</evidence>
<protein>
    <submittedName>
        <fullName evidence="5">Aldo/keto reductase</fullName>
    </submittedName>
</protein>
<dbReference type="Pfam" id="PF00248">
    <property type="entry name" value="Aldo_ket_red"/>
    <property type="match status" value="1"/>
</dbReference>
<organism evidence="5 6">
    <name type="scientific">Butyrivibrio fibrisolvens</name>
    <dbReference type="NCBI Taxonomy" id="831"/>
    <lineage>
        <taxon>Bacteria</taxon>
        <taxon>Bacillati</taxon>
        <taxon>Bacillota</taxon>
        <taxon>Clostridia</taxon>
        <taxon>Lachnospirales</taxon>
        <taxon>Lachnospiraceae</taxon>
        <taxon>Butyrivibrio</taxon>
    </lineage>
</organism>
<dbReference type="EMBL" id="NXNG01000001">
    <property type="protein sequence ID" value="PWT28260.1"/>
    <property type="molecule type" value="Genomic_DNA"/>
</dbReference>
<keyword evidence="1" id="KW-0479">Metal-binding</keyword>
<dbReference type="PRINTS" id="PR00069">
    <property type="entry name" value="ALDKETRDTASE"/>
</dbReference>
<dbReference type="SUPFAM" id="SSF51430">
    <property type="entry name" value="NAD(P)-linked oxidoreductase"/>
    <property type="match status" value="1"/>
</dbReference>
<dbReference type="GO" id="GO:0051536">
    <property type="term" value="F:iron-sulfur cluster binding"/>
    <property type="evidence" value="ECO:0007669"/>
    <property type="project" value="UniProtKB-KW"/>
</dbReference>
<evidence type="ECO:0000256" key="1">
    <source>
        <dbReference type="ARBA" id="ARBA00022723"/>
    </source>
</evidence>
<dbReference type="GO" id="GO:0046872">
    <property type="term" value="F:metal ion binding"/>
    <property type="evidence" value="ECO:0007669"/>
    <property type="project" value="UniProtKB-KW"/>
</dbReference>
<accession>A0A317G6T5</accession>
<dbReference type="InterPro" id="IPR053135">
    <property type="entry name" value="AKR2_Oxidoreductase"/>
</dbReference>
<dbReference type="SUPFAM" id="SSF54862">
    <property type="entry name" value="4Fe-4S ferredoxins"/>
    <property type="match status" value="1"/>
</dbReference>
<evidence type="ECO:0000256" key="3">
    <source>
        <dbReference type="ARBA" id="ARBA00023014"/>
    </source>
</evidence>
<dbReference type="PANTHER" id="PTHR43312:SF1">
    <property type="entry name" value="NADP-DEPENDENT OXIDOREDUCTASE DOMAIN-CONTAINING PROTEIN"/>
    <property type="match status" value="1"/>
</dbReference>
<evidence type="ECO:0000313" key="5">
    <source>
        <dbReference type="EMBL" id="PWT28260.1"/>
    </source>
</evidence>
<dbReference type="PROSITE" id="PS00198">
    <property type="entry name" value="4FE4S_FER_1"/>
    <property type="match status" value="1"/>
</dbReference>
<dbReference type="InterPro" id="IPR017896">
    <property type="entry name" value="4Fe4S_Fe-S-bd"/>
</dbReference>
<dbReference type="GO" id="GO:0016491">
    <property type="term" value="F:oxidoreductase activity"/>
    <property type="evidence" value="ECO:0007669"/>
    <property type="project" value="InterPro"/>
</dbReference>
<dbReference type="InterPro" id="IPR020471">
    <property type="entry name" value="AKR"/>
</dbReference>
<dbReference type="InterPro" id="IPR017900">
    <property type="entry name" value="4Fe4S_Fe_S_CS"/>
</dbReference>
<evidence type="ECO:0000259" key="4">
    <source>
        <dbReference type="PROSITE" id="PS51379"/>
    </source>
</evidence>
<dbReference type="InterPro" id="IPR036812">
    <property type="entry name" value="NAD(P)_OxRdtase_dom_sf"/>
</dbReference>
<comment type="caution">
    <text evidence="5">The sequence shown here is derived from an EMBL/GenBank/DDBJ whole genome shotgun (WGS) entry which is preliminary data.</text>
</comment>
<dbReference type="CDD" id="cd19100">
    <property type="entry name" value="AKR_unchar"/>
    <property type="match status" value="1"/>
</dbReference>
<gene>
    <name evidence="5" type="ORF">CPT75_14605</name>
</gene>